<organism evidence="1 2">
    <name type="scientific">Nephila pilipes</name>
    <name type="common">Giant wood spider</name>
    <name type="synonym">Nephila maculata</name>
    <dbReference type="NCBI Taxonomy" id="299642"/>
    <lineage>
        <taxon>Eukaryota</taxon>
        <taxon>Metazoa</taxon>
        <taxon>Ecdysozoa</taxon>
        <taxon>Arthropoda</taxon>
        <taxon>Chelicerata</taxon>
        <taxon>Arachnida</taxon>
        <taxon>Araneae</taxon>
        <taxon>Araneomorphae</taxon>
        <taxon>Entelegynae</taxon>
        <taxon>Araneoidea</taxon>
        <taxon>Nephilidae</taxon>
        <taxon>Nephila</taxon>
    </lineage>
</organism>
<dbReference type="Proteomes" id="UP000887013">
    <property type="component" value="Unassembled WGS sequence"/>
</dbReference>
<dbReference type="AlphaFoldDB" id="A0A8X6URS2"/>
<evidence type="ECO:0000313" key="2">
    <source>
        <dbReference type="Proteomes" id="UP000887013"/>
    </source>
</evidence>
<accession>A0A8X6URS2</accession>
<evidence type="ECO:0000313" key="1">
    <source>
        <dbReference type="EMBL" id="GFU36370.1"/>
    </source>
</evidence>
<proteinExistence type="predicted"/>
<reference evidence="1" key="1">
    <citation type="submission" date="2020-08" db="EMBL/GenBank/DDBJ databases">
        <title>Multicomponent nature underlies the extraordinary mechanical properties of spider dragline silk.</title>
        <authorList>
            <person name="Kono N."/>
            <person name="Nakamura H."/>
            <person name="Mori M."/>
            <person name="Yoshida Y."/>
            <person name="Ohtoshi R."/>
            <person name="Malay A.D."/>
            <person name="Moran D.A.P."/>
            <person name="Tomita M."/>
            <person name="Numata K."/>
            <person name="Arakawa K."/>
        </authorList>
    </citation>
    <scope>NUCLEOTIDE SEQUENCE</scope>
</reference>
<sequence length="93" mass="10381">MLLRSVTCARSLECRAVVQPHSSLRTNFIIFIGWLISIRFSHSMPGIASKKNRDSPKTISSSAKTSAAKFLIQKLVEKVLEFQTGMVWVKGSQ</sequence>
<gene>
    <name evidence="1" type="ORF">NPIL_405311</name>
</gene>
<comment type="caution">
    <text evidence="1">The sequence shown here is derived from an EMBL/GenBank/DDBJ whole genome shotgun (WGS) entry which is preliminary data.</text>
</comment>
<name>A0A8X6URS2_NEPPI</name>
<dbReference type="EMBL" id="BMAW01083949">
    <property type="protein sequence ID" value="GFU36370.1"/>
    <property type="molecule type" value="Genomic_DNA"/>
</dbReference>
<keyword evidence="2" id="KW-1185">Reference proteome</keyword>
<protein>
    <submittedName>
        <fullName evidence="1">Uncharacterized protein</fullName>
    </submittedName>
</protein>